<proteinExistence type="inferred from homology"/>
<evidence type="ECO:0000256" key="2">
    <source>
        <dbReference type="ARBA" id="ARBA00022679"/>
    </source>
</evidence>
<organism evidence="6 7">
    <name type="scientific">Hansschlegelia beijingensis</name>
    <dbReference type="NCBI Taxonomy" id="1133344"/>
    <lineage>
        <taxon>Bacteria</taxon>
        <taxon>Pseudomonadati</taxon>
        <taxon>Pseudomonadota</taxon>
        <taxon>Alphaproteobacteria</taxon>
        <taxon>Hyphomicrobiales</taxon>
        <taxon>Methylopilaceae</taxon>
        <taxon>Hansschlegelia</taxon>
    </lineage>
</organism>
<dbReference type="Gene3D" id="3.40.50.150">
    <property type="entry name" value="Vaccinia Virus protein VP39"/>
    <property type="match status" value="1"/>
</dbReference>
<evidence type="ECO:0000256" key="3">
    <source>
        <dbReference type="ARBA" id="ARBA00022688"/>
    </source>
</evidence>
<dbReference type="UniPathway" id="UPA00232"/>
<keyword evidence="2 5" id="KW-0808">Transferase</keyword>
<dbReference type="AlphaFoldDB" id="A0A7W6D624"/>
<keyword evidence="6" id="KW-0830">Ubiquinone</keyword>
<name>A0A7W6D624_9HYPH</name>
<dbReference type="InterPro" id="IPR010233">
    <property type="entry name" value="UbiG_MeTrfase"/>
</dbReference>
<comment type="pathway">
    <text evidence="5">Cofactor biosynthesis; ubiquinone biosynthesis.</text>
</comment>
<dbReference type="SUPFAM" id="SSF53335">
    <property type="entry name" value="S-adenosyl-L-methionine-dependent methyltransferases"/>
    <property type="match status" value="1"/>
</dbReference>
<keyword evidence="4 5" id="KW-0949">S-adenosyl-L-methionine</keyword>
<comment type="similarity">
    <text evidence="5">Belongs to the methyltransferase superfamily. UbiG/COQ3 family.</text>
</comment>
<dbReference type="GO" id="GO:0010420">
    <property type="term" value="F:polyprenyldihydroxybenzoate methyltransferase activity"/>
    <property type="evidence" value="ECO:0007669"/>
    <property type="project" value="InterPro"/>
</dbReference>
<feature type="binding site" evidence="5">
    <location>
        <position position="139"/>
    </location>
    <ligand>
        <name>S-adenosyl-L-methionine</name>
        <dbReference type="ChEBI" id="CHEBI:59789"/>
    </ligand>
</feature>
<protein>
    <recommendedName>
        <fullName evidence="5">Ubiquinone biosynthesis O-methyltransferase</fullName>
    </recommendedName>
    <alternativeName>
        <fullName evidence="5">2-polyprenyl-6-hydroxyphenol methylase</fullName>
        <ecNumber evidence="5">2.1.1.222</ecNumber>
    </alternativeName>
    <alternativeName>
        <fullName evidence="5">3-demethylubiquinone 3-O-methyltransferase</fullName>
        <ecNumber evidence="5">2.1.1.64</ecNumber>
    </alternativeName>
</protein>
<dbReference type="InterPro" id="IPR029063">
    <property type="entry name" value="SAM-dependent_MTases_sf"/>
</dbReference>
<dbReference type="PANTHER" id="PTHR43464">
    <property type="entry name" value="METHYLTRANSFERASE"/>
    <property type="match status" value="1"/>
</dbReference>
<keyword evidence="1 5" id="KW-0489">Methyltransferase</keyword>
<evidence type="ECO:0000256" key="1">
    <source>
        <dbReference type="ARBA" id="ARBA00022603"/>
    </source>
</evidence>
<reference evidence="6 7" key="1">
    <citation type="submission" date="2020-08" db="EMBL/GenBank/DDBJ databases">
        <title>Genomic Encyclopedia of Type Strains, Phase IV (KMG-IV): sequencing the most valuable type-strain genomes for metagenomic binning, comparative biology and taxonomic classification.</title>
        <authorList>
            <person name="Goeker M."/>
        </authorList>
    </citation>
    <scope>NUCLEOTIDE SEQUENCE [LARGE SCALE GENOMIC DNA]</scope>
    <source>
        <strain evidence="6 7">DSM 25481</strain>
    </source>
</reference>
<dbReference type="GO" id="GO:0102208">
    <property type="term" value="F:2-polyprenyl-6-hydroxyphenol methylase activity"/>
    <property type="evidence" value="ECO:0007669"/>
    <property type="project" value="UniProtKB-EC"/>
</dbReference>
<accession>A0A7W6D624</accession>
<evidence type="ECO:0000313" key="7">
    <source>
        <dbReference type="Proteomes" id="UP000528964"/>
    </source>
</evidence>
<comment type="catalytic activity">
    <reaction evidence="5">
        <text>a 3-demethylubiquinol + S-adenosyl-L-methionine = a ubiquinol + S-adenosyl-L-homocysteine + H(+)</text>
        <dbReference type="Rhea" id="RHEA:44380"/>
        <dbReference type="Rhea" id="RHEA-COMP:9566"/>
        <dbReference type="Rhea" id="RHEA-COMP:10914"/>
        <dbReference type="ChEBI" id="CHEBI:15378"/>
        <dbReference type="ChEBI" id="CHEBI:17976"/>
        <dbReference type="ChEBI" id="CHEBI:57856"/>
        <dbReference type="ChEBI" id="CHEBI:59789"/>
        <dbReference type="ChEBI" id="CHEBI:84422"/>
        <dbReference type="EC" id="2.1.1.64"/>
    </reaction>
</comment>
<dbReference type="EC" id="2.1.1.64" evidence="5"/>
<dbReference type="NCBIfam" id="TIGR01983">
    <property type="entry name" value="UbiG"/>
    <property type="match status" value="1"/>
</dbReference>
<comment type="catalytic activity">
    <reaction evidence="5">
        <text>a 3-(all-trans-polyprenyl)benzene-1,2-diol + S-adenosyl-L-methionine = a 2-methoxy-6-(all-trans-polyprenyl)phenol + S-adenosyl-L-homocysteine + H(+)</text>
        <dbReference type="Rhea" id="RHEA:31411"/>
        <dbReference type="Rhea" id="RHEA-COMP:9550"/>
        <dbReference type="Rhea" id="RHEA-COMP:9551"/>
        <dbReference type="ChEBI" id="CHEBI:15378"/>
        <dbReference type="ChEBI" id="CHEBI:57856"/>
        <dbReference type="ChEBI" id="CHEBI:59789"/>
        <dbReference type="ChEBI" id="CHEBI:62729"/>
        <dbReference type="ChEBI" id="CHEBI:62731"/>
        <dbReference type="EC" id="2.1.1.222"/>
    </reaction>
</comment>
<feature type="binding site" evidence="5">
    <location>
        <position position="96"/>
    </location>
    <ligand>
        <name>S-adenosyl-L-methionine</name>
        <dbReference type="ChEBI" id="CHEBI:59789"/>
    </ligand>
</feature>
<evidence type="ECO:0000256" key="4">
    <source>
        <dbReference type="ARBA" id="ARBA00022691"/>
    </source>
</evidence>
<dbReference type="EC" id="2.1.1.222" evidence="5"/>
<dbReference type="GO" id="GO:0032259">
    <property type="term" value="P:methylation"/>
    <property type="evidence" value="ECO:0007669"/>
    <property type="project" value="UniProtKB-KW"/>
</dbReference>
<dbReference type="HAMAP" id="MF_00472">
    <property type="entry name" value="UbiG"/>
    <property type="match status" value="1"/>
</dbReference>
<feature type="binding site" evidence="5">
    <location>
        <position position="75"/>
    </location>
    <ligand>
        <name>S-adenosyl-L-methionine</name>
        <dbReference type="ChEBI" id="CHEBI:59789"/>
    </ligand>
</feature>
<gene>
    <name evidence="5" type="primary">ubiG</name>
    <name evidence="6" type="ORF">GGR24_003492</name>
</gene>
<evidence type="ECO:0000313" key="6">
    <source>
        <dbReference type="EMBL" id="MBB3974802.1"/>
    </source>
</evidence>
<keyword evidence="7" id="KW-1185">Reference proteome</keyword>
<dbReference type="PANTHER" id="PTHR43464:SF19">
    <property type="entry name" value="UBIQUINONE BIOSYNTHESIS O-METHYLTRANSFERASE, MITOCHONDRIAL"/>
    <property type="match status" value="1"/>
</dbReference>
<dbReference type="Pfam" id="PF13489">
    <property type="entry name" value="Methyltransf_23"/>
    <property type="match status" value="1"/>
</dbReference>
<sequence>MVMDDRAHAPSLDKDEVARFEALAARWWDPEGPMKPLHRFNPARVAIFRDAIAARFHRDARAMRPLEGLRLLDVGCGAGVLAEPLARLGAEVTAIDPAPDLIAAARAHAAAQDLQIDYRSATAETLAAEGASFDVVVASEVVEHVTNVEAFVAVVASLARPGGLALFSTINRTLAAHALVIIGAEYVLRWLPRGTHAYEKFVTPEELGRACRLAGLEVSDVRGVKFNPLRNLWAASDDVAVNYTLAAARPDVA</sequence>
<keyword evidence="3 5" id="KW-0831">Ubiquinone biosynthesis</keyword>
<dbReference type="Proteomes" id="UP000528964">
    <property type="component" value="Unassembled WGS sequence"/>
</dbReference>
<dbReference type="GO" id="GO:0061542">
    <property type="term" value="F:3-demethylubiquinol 3-O-methyltransferase activity"/>
    <property type="evidence" value="ECO:0007669"/>
    <property type="project" value="UniProtKB-UniRule"/>
</dbReference>
<dbReference type="EMBL" id="JACIDR010000009">
    <property type="protein sequence ID" value="MBB3974802.1"/>
    <property type="molecule type" value="Genomic_DNA"/>
</dbReference>
<evidence type="ECO:0000256" key="5">
    <source>
        <dbReference type="HAMAP-Rule" id="MF_00472"/>
    </source>
</evidence>
<dbReference type="CDD" id="cd02440">
    <property type="entry name" value="AdoMet_MTases"/>
    <property type="match status" value="1"/>
</dbReference>
<comment type="caution">
    <text evidence="6">The sequence shown here is derived from an EMBL/GenBank/DDBJ whole genome shotgun (WGS) entry which is preliminary data.</text>
</comment>
<comment type="function">
    <text evidence="5">O-methyltransferase that catalyzes the 2 O-methylation steps in the ubiquinone biosynthetic pathway.</text>
</comment>
<feature type="binding site" evidence="5">
    <location>
        <position position="44"/>
    </location>
    <ligand>
        <name>S-adenosyl-L-methionine</name>
        <dbReference type="ChEBI" id="CHEBI:59789"/>
    </ligand>
</feature>